<proteinExistence type="predicted"/>
<evidence type="ECO:0000313" key="2">
    <source>
        <dbReference type="EMBL" id="NYD69109.1"/>
    </source>
</evidence>
<feature type="region of interest" description="Disordered" evidence="1">
    <location>
        <begin position="210"/>
        <end position="250"/>
    </location>
</feature>
<dbReference type="Proteomes" id="UP000549913">
    <property type="component" value="Unassembled WGS sequence"/>
</dbReference>
<organism evidence="2 3">
    <name type="scientific">Herbiconiux flava</name>
    <dbReference type="NCBI Taxonomy" id="881268"/>
    <lineage>
        <taxon>Bacteria</taxon>
        <taxon>Bacillati</taxon>
        <taxon>Actinomycetota</taxon>
        <taxon>Actinomycetes</taxon>
        <taxon>Micrococcales</taxon>
        <taxon>Microbacteriaceae</taxon>
        <taxon>Herbiconiux</taxon>
    </lineage>
</organism>
<dbReference type="EMBL" id="JACCBM010000001">
    <property type="protein sequence ID" value="NYD69109.1"/>
    <property type="molecule type" value="Genomic_DNA"/>
</dbReference>
<gene>
    <name evidence="2" type="ORF">BJ984_000267</name>
</gene>
<dbReference type="RefSeq" id="WP_179546494.1">
    <property type="nucleotide sequence ID" value="NZ_BSEW01000001.1"/>
</dbReference>
<accession>A0A852SLM5</accession>
<feature type="region of interest" description="Disordered" evidence="1">
    <location>
        <begin position="1"/>
        <end position="78"/>
    </location>
</feature>
<dbReference type="AlphaFoldDB" id="A0A852SLM5"/>
<keyword evidence="3" id="KW-1185">Reference proteome</keyword>
<evidence type="ECO:0000313" key="3">
    <source>
        <dbReference type="Proteomes" id="UP000549913"/>
    </source>
</evidence>
<sequence length="510" mass="52895">MPNPDSRPRAAAPTTATSGTEHTPPLTRRQLRELEQQAAAEQSGVEPVSTVPVAPAIVEPPLSRRSRRALDSHAGARDAAVVDAERRETELRDAEIADIEVAPLGSGVLEPDVELALEPVRPADSADDSLAPEVPLHAPASRRARRAAEAPRTEIVSTGTIAVVVPSSTTPSTAEVDRAGLDELEAAAALVTTGPIAVVSRRAAREAAVPAKGAASRRAARGTGRRIAEARPGSARQGGTRAEGARSASARRRGWAKAGLSAIAMAFVVGMTAVTAIPTTVSASPVDSNLVNLSLTAESTAETQQLITANGSTAEVVDRDGYSVSDAGELQAAGYSSAQMLVGRSLAQELVDAMDSGKLVGSVPDHMKEIRWIAQGVTVPDCGVDYRILEIIAIAVRNFDQVGVSDINRKCTGQIEGAGTSSSHYIDGGGHAVDFYLLDNKSLNGADAGTLKLIGILDPVMPVGARVGQAGCRASAGVTVNLTNWTEFDDSCTHMHVDVPVTDAPLLLAQ</sequence>
<comment type="caution">
    <text evidence="2">The sequence shown here is derived from an EMBL/GenBank/DDBJ whole genome shotgun (WGS) entry which is preliminary data.</text>
</comment>
<name>A0A852SLM5_9MICO</name>
<feature type="compositionally biased region" description="Low complexity" evidence="1">
    <location>
        <begin position="238"/>
        <end position="248"/>
    </location>
</feature>
<protein>
    <submittedName>
        <fullName evidence="2">Uncharacterized protein</fullName>
    </submittedName>
</protein>
<reference evidence="2 3" key="1">
    <citation type="submission" date="2020-07" db="EMBL/GenBank/DDBJ databases">
        <title>Sequencing the genomes of 1000 actinobacteria strains.</title>
        <authorList>
            <person name="Klenk H.-P."/>
        </authorList>
    </citation>
    <scope>NUCLEOTIDE SEQUENCE [LARGE SCALE GENOMIC DNA]</scope>
    <source>
        <strain evidence="2 3">DSM 26474</strain>
    </source>
</reference>
<evidence type="ECO:0000256" key="1">
    <source>
        <dbReference type="SAM" id="MobiDB-lite"/>
    </source>
</evidence>